<name>A0A0W0TBS6_9GAMM</name>
<sequence>MTLFFKSYQKHYTQKQADDCLAEAKRIITDKFSEESSRDLMQLILARERDFRNQIDSQRVVSRDASPESDRRATREAQQPYINAFYVFAKTLNDYFEAPELNPHALHVYTNSPYYLYVGKDSNHSYNSTDSKSKAALYSGILLTLLGLFLIPVNLPAALITIGIGITMLAPSAYYSTVITRSNENAVYAKEEELFAAAKALVASDSVATNDEDESPTETIGLK</sequence>
<feature type="transmembrane region" description="Helical" evidence="1">
    <location>
        <begin position="157"/>
        <end position="175"/>
    </location>
</feature>
<accession>A0A0W0TBS6</accession>
<keyword evidence="3" id="KW-1185">Reference proteome</keyword>
<dbReference type="Proteomes" id="UP000054736">
    <property type="component" value="Unassembled WGS sequence"/>
</dbReference>
<keyword evidence="1" id="KW-0812">Transmembrane</keyword>
<dbReference type="RefSeq" id="WP_058494763.1">
    <property type="nucleotide sequence ID" value="NZ_CAAAIU010000003.1"/>
</dbReference>
<keyword evidence="1" id="KW-0472">Membrane</keyword>
<proteinExistence type="predicted"/>
<dbReference type="STRING" id="1212489.Ldro_0409"/>
<protein>
    <submittedName>
        <fullName evidence="2">23, 7 kDa protein</fullName>
    </submittedName>
</protein>
<dbReference type="PATRIC" id="fig|1212489.4.peg.422"/>
<dbReference type="AlphaFoldDB" id="A0A0W0TBS6"/>
<keyword evidence="1" id="KW-1133">Transmembrane helix</keyword>
<feature type="transmembrane region" description="Helical" evidence="1">
    <location>
        <begin position="135"/>
        <end position="151"/>
    </location>
</feature>
<reference evidence="2 3" key="1">
    <citation type="submission" date="2015-11" db="EMBL/GenBank/DDBJ databases">
        <title>Genomic analysis of 38 Legionella species identifies large and diverse effector repertoires.</title>
        <authorList>
            <person name="Burstein D."/>
            <person name="Amaro F."/>
            <person name="Zusman T."/>
            <person name="Lifshitz Z."/>
            <person name="Cohen O."/>
            <person name="Gilbert J.A."/>
            <person name="Pupko T."/>
            <person name="Shuman H.A."/>
            <person name="Segal G."/>
        </authorList>
    </citation>
    <scope>NUCLEOTIDE SEQUENCE [LARGE SCALE GENOMIC DNA]</scope>
    <source>
        <strain evidence="2 3">ATCC 700990</strain>
    </source>
</reference>
<organism evidence="2 3">
    <name type="scientific">Legionella drozanskii LLAP-1</name>
    <dbReference type="NCBI Taxonomy" id="1212489"/>
    <lineage>
        <taxon>Bacteria</taxon>
        <taxon>Pseudomonadati</taxon>
        <taxon>Pseudomonadota</taxon>
        <taxon>Gammaproteobacteria</taxon>
        <taxon>Legionellales</taxon>
        <taxon>Legionellaceae</taxon>
        <taxon>Legionella</taxon>
    </lineage>
</organism>
<comment type="caution">
    <text evidence="2">The sequence shown here is derived from an EMBL/GenBank/DDBJ whole genome shotgun (WGS) entry which is preliminary data.</text>
</comment>
<dbReference type="OrthoDB" id="5650883at2"/>
<dbReference type="EMBL" id="LNXY01000003">
    <property type="protein sequence ID" value="KTC93038.1"/>
    <property type="molecule type" value="Genomic_DNA"/>
</dbReference>
<evidence type="ECO:0000313" key="2">
    <source>
        <dbReference type="EMBL" id="KTC93038.1"/>
    </source>
</evidence>
<evidence type="ECO:0000313" key="3">
    <source>
        <dbReference type="Proteomes" id="UP000054736"/>
    </source>
</evidence>
<evidence type="ECO:0000256" key="1">
    <source>
        <dbReference type="SAM" id="Phobius"/>
    </source>
</evidence>
<gene>
    <name evidence="2" type="ORF">Ldro_0409</name>
</gene>